<keyword evidence="1" id="KW-0732">Signal</keyword>
<dbReference type="PANTHER" id="PTHR33334">
    <property type="entry name" value="PROTEIN LNK1"/>
    <property type="match status" value="1"/>
</dbReference>
<reference evidence="2 3" key="1">
    <citation type="submission" date="2020-04" db="EMBL/GenBank/DDBJ databases">
        <title>Plant Genome Project.</title>
        <authorList>
            <person name="Zhang R.-G."/>
        </authorList>
    </citation>
    <scope>NUCLEOTIDE SEQUENCE [LARGE SCALE GENOMIC DNA]</scope>
    <source>
        <strain evidence="2">YNK0</strain>
        <tissue evidence="2">Leaf</tissue>
    </source>
</reference>
<evidence type="ECO:0000256" key="1">
    <source>
        <dbReference type="SAM" id="SignalP"/>
    </source>
</evidence>
<dbReference type="PANTHER" id="PTHR33334:SF5">
    <property type="entry name" value="PROTEIN LNK2"/>
    <property type="match status" value="1"/>
</dbReference>
<evidence type="ECO:0000313" key="2">
    <source>
        <dbReference type="EMBL" id="KAF8396236.1"/>
    </source>
</evidence>
<evidence type="ECO:0008006" key="4">
    <source>
        <dbReference type="Google" id="ProtNLM"/>
    </source>
</evidence>
<dbReference type="OMA" id="NQFPKEG"/>
<evidence type="ECO:0000313" key="3">
    <source>
        <dbReference type="Proteomes" id="UP000655225"/>
    </source>
</evidence>
<dbReference type="AlphaFoldDB" id="A0A834Z0E9"/>
<sequence length="833" mass="93245">MPRGIPTLALLFSCLLLLFSFSAFALFDQLMPLNVSSEMFDWNNDEEGWTHVEFEVDAEHIANLILHPDQPNPLEIAAVMEDIKQKLVHIPHHLLADLIWDEATESDDHIVPYRKGNEKKSPIIFGDHRKKQWNQESCTVKPANQNTSGNKTDFHGCKLESCFHFDTNEGLSTSGLHMDSWPDLPLPYAACSKGSPARNGQDSMGADAYNDLTKMTNINSARAERAQLDNEPELFRDEHEDKEHNDFLDYGWDNIGCFDDLDRIFRNDDPIFGCESLGNADELWSSSTDVINSLAKSFPLPVGSPSSGLGALRKRSEHYDIKTEFEQQEDQFLTPGCGGMIDPTSHGLQNVHVSKDEVAGKQCCSSVGPLVVFPGGKSKPLPDEKTDLDRVGKITLSNSCLASDNGEAQNEFSDKLNRQRKLLKCRKKSEEESEENLLQDRCGNQYSTANQFQQFGNQLATSMIQTFPSSVLSPQRQFGGPESLRYLHTSPPYLSDGYGSPKNHSPAMPLFPHIYSERDKHQPALGCYEFSMGSLNHANPLKKSPDAPVTPLTMTPQEKIEKLRRRQQMQAMLAIQKQQQQFSHQVSYTDHSITQKCPQENQCKNLEAIDIEFEENLSIPSSLEPNSPLEQNDSNTNSMVTNDCSLEETTLDQLQDVIRKLDIRISLCIRDSLFRLAQSAVERNIAGDTSSSNKSSWDASEIIAKEEINSQNRYVRNPDVERVTNHIDRTLAHLLFYRPLESSGRPTEIPESAISTQLPCEPKTAGIVNLSMGCLPESSIDEQNVSIQGCRTPCMLAEPQLTDQSRSSLYINTPEKASINEAEDGVMEVEASQ</sequence>
<organism evidence="2 3">
    <name type="scientific">Tetracentron sinense</name>
    <name type="common">Spur-leaf</name>
    <dbReference type="NCBI Taxonomy" id="13715"/>
    <lineage>
        <taxon>Eukaryota</taxon>
        <taxon>Viridiplantae</taxon>
        <taxon>Streptophyta</taxon>
        <taxon>Embryophyta</taxon>
        <taxon>Tracheophyta</taxon>
        <taxon>Spermatophyta</taxon>
        <taxon>Magnoliopsida</taxon>
        <taxon>Trochodendrales</taxon>
        <taxon>Trochodendraceae</taxon>
        <taxon>Tetracentron</taxon>
    </lineage>
</organism>
<dbReference type="OrthoDB" id="618331at2759"/>
<protein>
    <recommendedName>
        <fullName evidence="4">Protein LNK2</fullName>
    </recommendedName>
</protein>
<comment type="caution">
    <text evidence="2">The sequence shown here is derived from an EMBL/GenBank/DDBJ whole genome shotgun (WGS) entry which is preliminary data.</text>
</comment>
<dbReference type="GO" id="GO:0006355">
    <property type="term" value="P:regulation of DNA-templated transcription"/>
    <property type="evidence" value="ECO:0007669"/>
    <property type="project" value="InterPro"/>
</dbReference>
<feature type="signal peptide" evidence="1">
    <location>
        <begin position="1"/>
        <end position="25"/>
    </location>
</feature>
<dbReference type="Proteomes" id="UP000655225">
    <property type="component" value="Unassembled WGS sequence"/>
</dbReference>
<gene>
    <name evidence="2" type="ORF">HHK36_017851</name>
</gene>
<name>A0A834Z0E9_TETSI</name>
<proteinExistence type="predicted"/>
<dbReference type="InterPro" id="IPR039928">
    <property type="entry name" value="LNK"/>
</dbReference>
<dbReference type="EMBL" id="JABCRI010000012">
    <property type="protein sequence ID" value="KAF8396236.1"/>
    <property type="molecule type" value="Genomic_DNA"/>
</dbReference>
<keyword evidence="3" id="KW-1185">Reference proteome</keyword>
<feature type="chain" id="PRO_5032765299" description="Protein LNK2" evidence="1">
    <location>
        <begin position="26"/>
        <end position="833"/>
    </location>
</feature>
<accession>A0A834Z0E9</accession>
<dbReference type="GO" id="GO:0007623">
    <property type="term" value="P:circadian rhythm"/>
    <property type="evidence" value="ECO:0007669"/>
    <property type="project" value="InterPro"/>
</dbReference>